<proteinExistence type="predicted"/>
<evidence type="ECO:0000313" key="2">
    <source>
        <dbReference type="Proteomes" id="UP001341281"/>
    </source>
</evidence>
<keyword evidence="2" id="KW-1185">Reference proteome</keyword>
<organism evidence="1 2">
    <name type="scientific">Paspalum notatum var. saurae</name>
    <dbReference type="NCBI Taxonomy" id="547442"/>
    <lineage>
        <taxon>Eukaryota</taxon>
        <taxon>Viridiplantae</taxon>
        <taxon>Streptophyta</taxon>
        <taxon>Embryophyta</taxon>
        <taxon>Tracheophyta</taxon>
        <taxon>Spermatophyta</taxon>
        <taxon>Magnoliopsida</taxon>
        <taxon>Liliopsida</taxon>
        <taxon>Poales</taxon>
        <taxon>Poaceae</taxon>
        <taxon>PACMAD clade</taxon>
        <taxon>Panicoideae</taxon>
        <taxon>Andropogonodae</taxon>
        <taxon>Paspaleae</taxon>
        <taxon>Paspalinae</taxon>
        <taxon>Paspalum</taxon>
    </lineage>
</organism>
<dbReference type="PANTHER" id="PTHR36617:SF14">
    <property type="entry name" value="REVERSE TRANSCRIPTASE ZINC-BINDING DOMAIN-CONTAINING PROTEIN"/>
    <property type="match status" value="1"/>
</dbReference>
<dbReference type="AlphaFoldDB" id="A0AAQ3UQW7"/>
<accession>A0AAQ3UQW7</accession>
<reference evidence="1 2" key="1">
    <citation type="submission" date="2024-02" db="EMBL/GenBank/DDBJ databases">
        <title>High-quality chromosome-scale genome assembly of Pensacola bahiagrass (Paspalum notatum Flugge var. saurae).</title>
        <authorList>
            <person name="Vega J.M."/>
            <person name="Podio M."/>
            <person name="Orjuela J."/>
            <person name="Siena L.A."/>
            <person name="Pessino S.C."/>
            <person name="Combes M.C."/>
            <person name="Mariac C."/>
            <person name="Albertini E."/>
            <person name="Pupilli F."/>
            <person name="Ortiz J.P.A."/>
            <person name="Leblanc O."/>
        </authorList>
    </citation>
    <scope>NUCLEOTIDE SEQUENCE [LARGE SCALE GENOMIC DNA]</scope>
    <source>
        <strain evidence="1">R1</strain>
        <tissue evidence="1">Leaf</tissue>
    </source>
</reference>
<protein>
    <recommendedName>
        <fullName evidence="3">Reverse transcriptase zinc-binding domain-containing protein</fullName>
    </recommendedName>
</protein>
<dbReference type="Proteomes" id="UP001341281">
    <property type="component" value="Chromosome 10"/>
</dbReference>
<evidence type="ECO:0000313" key="1">
    <source>
        <dbReference type="EMBL" id="WVZ95944.1"/>
    </source>
</evidence>
<evidence type="ECO:0008006" key="3">
    <source>
        <dbReference type="Google" id="ProtNLM"/>
    </source>
</evidence>
<name>A0AAQ3UQW7_PASNO</name>
<sequence length="283" mass="32935">MGDSMQIKRSGRKWLFKLANEDGTWQRLLRNKYLRNKTWTQLERKPGDSQFWSSLMGVKDEFLNLGSFIVKNGTQVRFWEDIWLEGVALKHQFPSLFNIVRKKQATVAEVLGSSPLNVSFRRSLVGTNIFSWENLVAKILNLHLTEGNDQFKWLLDQSSNFSVRPMYSFLINTGIKASMEIWHTSWVKQGGLKKESLLLFGATGLFWALWLSRNEVVFDKCTPKSFLQVLFRGTYWLRLWAKLQRSEESKQGLLQACRILVSAFMQLFSSFGWPDVARISFPF</sequence>
<gene>
    <name evidence="1" type="ORF">U9M48_041644</name>
</gene>
<dbReference type="PANTHER" id="PTHR36617">
    <property type="entry name" value="PROTEIN, PUTATIVE-RELATED"/>
    <property type="match status" value="1"/>
</dbReference>
<dbReference type="EMBL" id="CP144754">
    <property type="protein sequence ID" value="WVZ95944.1"/>
    <property type="molecule type" value="Genomic_DNA"/>
</dbReference>